<gene>
    <name evidence="3" type="ORF">O181_099837</name>
</gene>
<keyword evidence="1" id="KW-0472">Membrane</keyword>
<dbReference type="EMBL" id="AVOT02069136">
    <property type="protein sequence ID" value="MBW0560122.1"/>
    <property type="molecule type" value="Genomic_DNA"/>
</dbReference>
<keyword evidence="4" id="KW-1185">Reference proteome</keyword>
<proteinExistence type="predicted"/>
<protein>
    <recommendedName>
        <fullName evidence="2">Tet-like 2OG-Fe(II) oxygenase domain-containing protein</fullName>
    </recommendedName>
</protein>
<keyword evidence="1" id="KW-1133">Transmembrane helix</keyword>
<name>A0A9Q3PGX7_9BASI</name>
<keyword evidence="1" id="KW-0812">Transmembrane</keyword>
<accession>A0A9Q3PGX7</accession>
<dbReference type="InterPro" id="IPR046798">
    <property type="entry name" value="2OG-FeII_Oxy_6"/>
</dbReference>
<evidence type="ECO:0000256" key="1">
    <source>
        <dbReference type="SAM" id="Phobius"/>
    </source>
</evidence>
<dbReference type="AlphaFoldDB" id="A0A9Q3PGX7"/>
<feature type="transmembrane region" description="Helical" evidence="1">
    <location>
        <begin position="26"/>
        <end position="44"/>
    </location>
</feature>
<evidence type="ECO:0000259" key="2">
    <source>
        <dbReference type="Pfam" id="PF20515"/>
    </source>
</evidence>
<dbReference type="Proteomes" id="UP000765509">
    <property type="component" value="Unassembled WGS sequence"/>
</dbReference>
<comment type="caution">
    <text evidence="3">The sequence shown here is derived from an EMBL/GenBank/DDBJ whole genome shotgun (WGS) entry which is preliminary data.</text>
</comment>
<evidence type="ECO:0000313" key="4">
    <source>
        <dbReference type="Proteomes" id="UP000765509"/>
    </source>
</evidence>
<sequence>MSVSANMTPSEIQRVMDVTQIKRIHFGRMAIFSSTGLLIALVKFRAFTRMSEVKVNQWDELSQFSFVKENLQTQLQQMGNYWRDLCLQLGGTNAAQRMTQFGIRGSLGRIEDAKDEWQNQVANPSSMGCILGQSLQYVGDELFQKIQNCYKSLGVLSFDQVNYEANISTKRGEFEFPSALTFTMNRFKNLPHVDKGSFLYSLG</sequence>
<evidence type="ECO:0000313" key="3">
    <source>
        <dbReference type="EMBL" id="MBW0560122.1"/>
    </source>
</evidence>
<feature type="domain" description="Tet-like 2OG-Fe(II) oxygenase" evidence="2">
    <location>
        <begin position="54"/>
        <end position="197"/>
    </location>
</feature>
<reference evidence="3" key="1">
    <citation type="submission" date="2021-03" db="EMBL/GenBank/DDBJ databases">
        <title>Draft genome sequence of rust myrtle Austropuccinia psidii MF-1, a brazilian biotype.</title>
        <authorList>
            <person name="Quecine M.C."/>
            <person name="Pachon D.M.R."/>
            <person name="Bonatelli M.L."/>
            <person name="Correr F.H."/>
            <person name="Franceschini L.M."/>
            <person name="Leite T.F."/>
            <person name="Margarido G.R.A."/>
            <person name="Almeida C.A."/>
            <person name="Ferrarezi J.A."/>
            <person name="Labate C.A."/>
        </authorList>
    </citation>
    <scope>NUCLEOTIDE SEQUENCE</scope>
    <source>
        <strain evidence="3">MF-1</strain>
    </source>
</reference>
<dbReference type="Pfam" id="PF20515">
    <property type="entry name" value="2OG-FeII_Oxy_6"/>
    <property type="match status" value="1"/>
</dbReference>
<dbReference type="OrthoDB" id="2503998at2759"/>
<organism evidence="3 4">
    <name type="scientific">Austropuccinia psidii MF-1</name>
    <dbReference type="NCBI Taxonomy" id="1389203"/>
    <lineage>
        <taxon>Eukaryota</taxon>
        <taxon>Fungi</taxon>
        <taxon>Dikarya</taxon>
        <taxon>Basidiomycota</taxon>
        <taxon>Pucciniomycotina</taxon>
        <taxon>Pucciniomycetes</taxon>
        <taxon>Pucciniales</taxon>
        <taxon>Sphaerophragmiaceae</taxon>
        <taxon>Austropuccinia</taxon>
    </lineage>
</organism>